<protein>
    <recommendedName>
        <fullName evidence="6">G-protein coupled receptors family 1 profile domain-containing protein</fullName>
    </recommendedName>
</protein>
<evidence type="ECO:0000313" key="7">
    <source>
        <dbReference type="EMBL" id="CAD2194157.1"/>
    </source>
</evidence>
<dbReference type="GO" id="GO:0016020">
    <property type="term" value="C:membrane"/>
    <property type="evidence" value="ECO:0007669"/>
    <property type="project" value="UniProtKB-SubCell"/>
</dbReference>
<evidence type="ECO:0000313" key="8">
    <source>
        <dbReference type="Proteomes" id="UP000580250"/>
    </source>
</evidence>
<dbReference type="PROSITE" id="PS50262">
    <property type="entry name" value="G_PROTEIN_RECEP_F1_2"/>
    <property type="match status" value="1"/>
</dbReference>
<dbReference type="Proteomes" id="UP000580250">
    <property type="component" value="Unassembled WGS sequence"/>
</dbReference>
<evidence type="ECO:0000256" key="1">
    <source>
        <dbReference type="ARBA" id="ARBA00004370"/>
    </source>
</evidence>
<evidence type="ECO:0000256" key="2">
    <source>
        <dbReference type="ARBA" id="ARBA00022692"/>
    </source>
</evidence>
<dbReference type="PANTHER" id="PTHR23360:SF5">
    <property type="entry name" value="G-PROTEIN COUPLED RECEPTORS FAMILY 1 PROFILE DOMAIN-CONTAINING PROTEIN"/>
    <property type="match status" value="1"/>
</dbReference>
<comment type="caution">
    <text evidence="7">The sequence shown here is derived from an EMBL/GenBank/DDBJ whole genome shotgun (WGS) entry which is preliminary data.</text>
</comment>
<feature type="domain" description="G-protein coupled receptors family 1 profile" evidence="6">
    <location>
        <begin position="40"/>
        <end position="163"/>
    </location>
</feature>
<dbReference type="InterPro" id="IPR017452">
    <property type="entry name" value="GPCR_Rhodpsn_7TM"/>
</dbReference>
<keyword evidence="2 5" id="KW-0812">Transmembrane</keyword>
<dbReference type="InterPro" id="IPR047130">
    <property type="entry name" value="7TM_GPCR_Srsx_nematod"/>
</dbReference>
<evidence type="ECO:0000256" key="4">
    <source>
        <dbReference type="ARBA" id="ARBA00023136"/>
    </source>
</evidence>
<dbReference type="AlphaFoldDB" id="A0A6V7X586"/>
<reference evidence="7 8" key="1">
    <citation type="submission" date="2020-08" db="EMBL/GenBank/DDBJ databases">
        <authorList>
            <person name="Koutsovoulos G."/>
            <person name="Danchin GJ E."/>
        </authorList>
    </citation>
    <scope>NUCLEOTIDE SEQUENCE [LARGE SCALE GENOMIC DNA]</scope>
</reference>
<name>A0A6V7X586_MELEN</name>
<sequence>MNNTTKLPEIFLAYQSSGFQFAIFLPAFCMGLISLFGISMNASVCYIVVKYWGKYTATKSKTSILLAINSFCEVLHQIGHLFFLIFTIKGSNFVPAILAFKYQAIPIFGSFASIFMFASLSLDRVLAIAFPIFYINLNSHLYISIHLIIIFIFGIFIVHLVYTTIEAYPNWPVANFLGEVIGLTALNSFDSRIILIPLMLIAIILHIAVGILVKIKGGKLIFIVIANYSHRHRKNESWVY</sequence>
<dbReference type="PANTHER" id="PTHR23360">
    <property type="entry name" value="G-PROTEIN COUPLED RECEPTORS FAMILY 1 PROFILE DOMAIN-CONTAINING PROTEIN-RELATED"/>
    <property type="match status" value="1"/>
</dbReference>
<dbReference type="EMBL" id="CAJEWN010001088">
    <property type="protein sequence ID" value="CAD2194157.1"/>
    <property type="molecule type" value="Genomic_DNA"/>
</dbReference>
<keyword evidence="4 5" id="KW-0472">Membrane</keyword>
<feature type="transmembrane region" description="Helical" evidence="5">
    <location>
        <begin position="64"/>
        <end position="88"/>
    </location>
</feature>
<keyword evidence="3 5" id="KW-1133">Transmembrane helix</keyword>
<evidence type="ECO:0000256" key="5">
    <source>
        <dbReference type="SAM" id="Phobius"/>
    </source>
</evidence>
<dbReference type="GO" id="GO:0004930">
    <property type="term" value="F:G protein-coupled receptor activity"/>
    <property type="evidence" value="ECO:0007669"/>
    <property type="project" value="InterPro"/>
</dbReference>
<dbReference type="InterPro" id="IPR000276">
    <property type="entry name" value="GPCR_Rhodpsn"/>
</dbReference>
<accession>A0A6V7X586</accession>
<gene>
    <name evidence="7" type="ORF">MENT_LOCUS47148</name>
</gene>
<feature type="transmembrane region" description="Helical" evidence="5">
    <location>
        <begin position="108"/>
        <end position="134"/>
    </location>
</feature>
<organism evidence="7 8">
    <name type="scientific">Meloidogyne enterolobii</name>
    <name type="common">Root-knot nematode worm</name>
    <name type="synonym">Meloidogyne mayaguensis</name>
    <dbReference type="NCBI Taxonomy" id="390850"/>
    <lineage>
        <taxon>Eukaryota</taxon>
        <taxon>Metazoa</taxon>
        <taxon>Ecdysozoa</taxon>
        <taxon>Nematoda</taxon>
        <taxon>Chromadorea</taxon>
        <taxon>Rhabditida</taxon>
        <taxon>Tylenchina</taxon>
        <taxon>Tylenchomorpha</taxon>
        <taxon>Tylenchoidea</taxon>
        <taxon>Meloidogynidae</taxon>
        <taxon>Meloidogyninae</taxon>
        <taxon>Meloidogyne</taxon>
    </lineage>
</organism>
<feature type="transmembrane region" description="Helical" evidence="5">
    <location>
        <begin position="20"/>
        <end position="52"/>
    </location>
</feature>
<dbReference type="PRINTS" id="PR00237">
    <property type="entry name" value="GPCRRHODOPSN"/>
</dbReference>
<evidence type="ECO:0000256" key="3">
    <source>
        <dbReference type="ARBA" id="ARBA00022989"/>
    </source>
</evidence>
<dbReference type="SUPFAM" id="SSF81321">
    <property type="entry name" value="Family A G protein-coupled receptor-like"/>
    <property type="match status" value="1"/>
</dbReference>
<feature type="transmembrane region" description="Helical" evidence="5">
    <location>
        <begin position="141"/>
        <end position="162"/>
    </location>
</feature>
<dbReference type="InterPro" id="IPR019424">
    <property type="entry name" value="7TM_GPCR_Srsx"/>
</dbReference>
<evidence type="ECO:0000259" key="6">
    <source>
        <dbReference type="PROSITE" id="PS50262"/>
    </source>
</evidence>
<proteinExistence type="predicted"/>
<comment type="subcellular location">
    <subcellularLocation>
        <location evidence="1">Membrane</location>
    </subcellularLocation>
</comment>
<dbReference type="Pfam" id="PF10320">
    <property type="entry name" value="7TM_GPCR_Srsx"/>
    <property type="match status" value="1"/>
</dbReference>
<dbReference type="SMART" id="SM01381">
    <property type="entry name" value="7TM_GPCR_Srsx"/>
    <property type="match status" value="1"/>
</dbReference>
<dbReference type="Gene3D" id="1.20.1070.10">
    <property type="entry name" value="Rhodopsin 7-helix transmembrane proteins"/>
    <property type="match status" value="1"/>
</dbReference>
<feature type="transmembrane region" description="Helical" evidence="5">
    <location>
        <begin position="193"/>
        <end position="213"/>
    </location>
</feature>